<evidence type="ECO:0000259" key="3">
    <source>
        <dbReference type="Pfam" id="PF00685"/>
    </source>
</evidence>
<dbReference type="EMBL" id="CAFBMM010000021">
    <property type="protein sequence ID" value="CAB4903418.1"/>
    <property type="molecule type" value="Genomic_DNA"/>
</dbReference>
<keyword evidence="2" id="KW-0325">Glycoprotein</keyword>
<proteinExistence type="predicted"/>
<gene>
    <name evidence="4" type="ORF">UFOPK2683_00718</name>
    <name evidence="5" type="ORF">UFOPK3605_00612</name>
    <name evidence="6" type="ORF">UFOPK3897_01518</name>
    <name evidence="7" type="ORF">UFOPK4121_00881</name>
</gene>
<dbReference type="SUPFAM" id="SSF52540">
    <property type="entry name" value="P-loop containing nucleoside triphosphate hydrolases"/>
    <property type="match status" value="1"/>
</dbReference>
<dbReference type="PANTHER" id="PTHR10605">
    <property type="entry name" value="HEPARAN SULFATE SULFOTRANSFERASE"/>
    <property type="match status" value="1"/>
</dbReference>
<evidence type="ECO:0000313" key="7">
    <source>
        <dbReference type="EMBL" id="CAB5024815.1"/>
    </source>
</evidence>
<protein>
    <submittedName>
        <fullName evidence="5">Unannotated protein</fullName>
    </submittedName>
</protein>
<sequence>MILANAIIAGVNKAGTTSLFVSLSSHPEVFPAAVKETSYFLPPRWGQPIEDQEVYEAYFSKAGTEPIRLEATPAYFYGGQPVIDAMKAILPSNLKILVVLREPVERFWSFFTFQKARLRIPKEMSALEYLAKSDGLTDSDFSDPSQERWFAFQGGCYADYLPVWHEALGENLEIIYFDELMKQPQQVLEQVARFLNIDSELFPSLELARENQTTGYKRSGLQRFALAVNTRLEKFLRRHYGLKEKLRSMYYRINGSTKKEKMPEDIRTVLADRYQAPNAQLRSQLQAMGRKLPRWLEG</sequence>
<reference evidence="5" key="1">
    <citation type="submission" date="2020-05" db="EMBL/GenBank/DDBJ databases">
        <authorList>
            <person name="Chiriac C."/>
            <person name="Salcher M."/>
            <person name="Ghai R."/>
            <person name="Kavagutti S V."/>
        </authorList>
    </citation>
    <scope>NUCLEOTIDE SEQUENCE</scope>
</reference>
<evidence type="ECO:0000256" key="2">
    <source>
        <dbReference type="ARBA" id="ARBA00023180"/>
    </source>
</evidence>
<feature type="domain" description="Sulfotransferase" evidence="3">
    <location>
        <begin position="6"/>
        <end position="200"/>
    </location>
</feature>
<dbReference type="EMBL" id="CAFBOF010000053">
    <property type="protein sequence ID" value="CAB4987335.1"/>
    <property type="molecule type" value="Genomic_DNA"/>
</dbReference>
<organism evidence="5">
    <name type="scientific">freshwater metagenome</name>
    <dbReference type="NCBI Taxonomy" id="449393"/>
    <lineage>
        <taxon>unclassified sequences</taxon>
        <taxon>metagenomes</taxon>
        <taxon>ecological metagenomes</taxon>
    </lineage>
</organism>
<dbReference type="InterPro" id="IPR000863">
    <property type="entry name" value="Sulfotransferase_dom"/>
</dbReference>
<evidence type="ECO:0000313" key="4">
    <source>
        <dbReference type="EMBL" id="CAB4722310.1"/>
    </source>
</evidence>
<dbReference type="PANTHER" id="PTHR10605:SF56">
    <property type="entry name" value="BIFUNCTIONAL HEPARAN SULFATE N-DEACETYLASE_N-SULFOTRANSFERASE"/>
    <property type="match status" value="1"/>
</dbReference>
<dbReference type="EMBL" id="CAEZYK010000032">
    <property type="protein sequence ID" value="CAB4722310.1"/>
    <property type="molecule type" value="Genomic_DNA"/>
</dbReference>
<dbReference type="Gene3D" id="3.40.50.300">
    <property type="entry name" value="P-loop containing nucleotide triphosphate hydrolases"/>
    <property type="match status" value="1"/>
</dbReference>
<name>A0A6J7GAD2_9ZZZZ</name>
<evidence type="ECO:0000256" key="1">
    <source>
        <dbReference type="ARBA" id="ARBA00022679"/>
    </source>
</evidence>
<dbReference type="InterPro" id="IPR037359">
    <property type="entry name" value="NST/OST"/>
</dbReference>
<evidence type="ECO:0000313" key="6">
    <source>
        <dbReference type="EMBL" id="CAB4987335.1"/>
    </source>
</evidence>
<dbReference type="EMBL" id="CAFBPQ010000024">
    <property type="protein sequence ID" value="CAB5024815.1"/>
    <property type="molecule type" value="Genomic_DNA"/>
</dbReference>
<dbReference type="Pfam" id="PF00685">
    <property type="entry name" value="Sulfotransfer_1"/>
    <property type="match status" value="1"/>
</dbReference>
<dbReference type="AlphaFoldDB" id="A0A6J7GAD2"/>
<dbReference type="GO" id="GO:0008146">
    <property type="term" value="F:sulfotransferase activity"/>
    <property type="evidence" value="ECO:0007669"/>
    <property type="project" value="InterPro"/>
</dbReference>
<accession>A0A6J7GAD2</accession>
<keyword evidence="1" id="KW-0808">Transferase</keyword>
<dbReference type="InterPro" id="IPR027417">
    <property type="entry name" value="P-loop_NTPase"/>
</dbReference>
<evidence type="ECO:0000313" key="5">
    <source>
        <dbReference type="EMBL" id="CAB4903418.1"/>
    </source>
</evidence>